<accession>A0A4U6CMD5</accession>
<sequence length="72" mass="7857">MLTTNHLLRVFIMEGKGQKIQLSDPEVSFSPQAVLNFYCATYPILTTATVSGPVITDDTVQYTFTSVIGTKG</sequence>
<dbReference type="InterPro" id="IPR032866">
    <property type="entry name" value="Prok_Ub"/>
</dbReference>
<name>A0A4U6CMD5_9BACT</name>
<evidence type="ECO:0000313" key="1">
    <source>
        <dbReference type="EMBL" id="TKT85479.1"/>
    </source>
</evidence>
<dbReference type="InterPro" id="IPR022289">
    <property type="entry name" value="PRTRC_protein-C"/>
</dbReference>
<reference evidence="1 2" key="1">
    <citation type="submission" date="2019-05" db="EMBL/GenBank/DDBJ databases">
        <title>Dyadobacter AR-3-8 sp. nov., isolated from arctic soil.</title>
        <authorList>
            <person name="Chaudhary D.K."/>
        </authorList>
    </citation>
    <scope>NUCLEOTIDE SEQUENCE [LARGE SCALE GENOMIC DNA]</scope>
    <source>
        <strain evidence="1 2">AR-3-8</strain>
    </source>
</reference>
<dbReference type="Pfam" id="PF14454">
    <property type="entry name" value="Prok_Ub"/>
    <property type="match status" value="1"/>
</dbReference>
<gene>
    <name evidence="1" type="ORF">FDK13_33730</name>
</gene>
<dbReference type="EMBL" id="SZVO01000030">
    <property type="protein sequence ID" value="TKT85479.1"/>
    <property type="molecule type" value="Genomic_DNA"/>
</dbReference>
<organism evidence="1 2">
    <name type="scientific">Dyadobacter frigoris</name>
    <dbReference type="NCBI Taxonomy" id="2576211"/>
    <lineage>
        <taxon>Bacteria</taxon>
        <taxon>Pseudomonadati</taxon>
        <taxon>Bacteroidota</taxon>
        <taxon>Cytophagia</taxon>
        <taxon>Cytophagales</taxon>
        <taxon>Spirosomataceae</taxon>
        <taxon>Dyadobacter</taxon>
    </lineage>
</organism>
<comment type="caution">
    <text evidence="1">The sequence shown here is derived from an EMBL/GenBank/DDBJ whole genome shotgun (WGS) entry which is preliminary data.</text>
</comment>
<dbReference type="RefSeq" id="WP_137344422.1">
    <property type="nucleotide sequence ID" value="NZ_SZVO01000030.1"/>
</dbReference>
<protein>
    <submittedName>
        <fullName evidence="1">PRTRC system protein C</fullName>
    </submittedName>
</protein>
<dbReference type="Proteomes" id="UP000304900">
    <property type="component" value="Unassembled WGS sequence"/>
</dbReference>
<proteinExistence type="predicted"/>
<keyword evidence="2" id="KW-1185">Reference proteome</keyword>
<dbReference type="OrthoDB" id="6912309at2"/>
<dbReference type="AlphaFoldDB" id="A0A4U6CMD5"/>
<evidence type="ECO:0000313" key="2">
    <source>
        <dbReference type="Proteomes" id="UP000304900"/>
    </source>
</evidence>
<dbReference type="NCBIfam" id="TIGR03738">
    <property type="entry name" value="PRTRC_C"/>
    <property type="match status" value="1"/>
</dbReference>